<proteinExistence type="predicted"/>
<dbReference type="EMBL" id="JAERRB010000012">
    <property type="protein sequence ID" value="MBL0744797.1"/>
    <property type="molecule type" value="Genomic_DNA"/>
</dbReference>
<gene>
    <name evidence="1" type="ORF">JI741_26420</name>
</gene>
<organism evidence="1 2">
    <name type="scientific">Chryseolinea lacunae</name>
    <dbReference type="NCBI Taxonomy" id="2801331"/>
    <lineage>
        <taxon>Bacteria</taxon>
        <taxon>Pseudomonadati</taxon>
        <taxon>Bacteroidota</taxon>
        <taxon>Cytophagia</taxon>
        <taxon>Cytophagales</taxon>
        <taxon>Fulvivirgaceae</taxon>
        <taxon>Chryseolinea</taxon>
    </lineage>
</organism>
<dbReference type="Proteomes" id="UP000613030">
    <property type="component" value="Unassembled WGS sequence"/>
</dbReference>
<protein>
    <submittedName>
        <fullName evidence="1">Uncharacterized protein</fullName>
    </submittedName>
</protein>
<evidence type="ECO:0000313" key="2">
    <source>
        <dbReference type="Proteomes" id="UP000613030"/>
    </source>
</evidence>
<name>A0ABS1KZV6_9BACT</name>
<keyword evidence="2" id="KW-1185">Reference proteome</keyword>
<dbReference type="RefSeq" id="WP_236676284.1">
    <property type="nucleotide sequence ID" value="NZ_JAERRB010000012.1"/>
</dbReference>
<reference evidence="1 2" key="1">
    <citation type="submission" date="2021-01" db="EMBL/GenBank/DDBJ databases">
        <title>Chryseolinea sp. Jin1 Genome sequencing and assembly.</title>
        <authorList>
            <person name="Kim I."/>
        </authorList>
    </citation>
    <scope>NUCLEOTIDE SEQUENCE [LARGE SCALE GENOMIC DNA]</scope>
    <source>
        <strain evidence="1 2">Jin1</strain>
    </source>
</reference>
<evidence type="ECO:0000313" key="1">
    <source>
        <dbReference type="EMBL" id="MBL0744797.1"/>
    </source>
</evidence>
<accession>A0ABS1KZV6</accession>
<sequence>MQTYLEPHCVQAYPTEADFRSRALYYTSHAKWLAGIWGGSLTYGLVIKNVQEILLKNGEKIIVTNDLKIFLRERKELEDQRFGLPGRAVAEEIMRQYPQNG</sequence>
<comment type="caution">
    <text evidence="1">The sequence shown here is derived from an EMBL/GenBank/DDBJ whole genome shotgun (WGS) entry which is preliminary data.</text>
</comment>